<protein>
    <recommendedName>
        <fullName evidence="2">Transglutaminase-like domain-containing protein</fullName>
    </recommendedName>
</protein>
<dbReference type="Gene3D" id="3.10.620.30">
    <property type="match status" value="1"/>
</dbReference>
<dbReference type="SUPFAM" id="SSF54001">
    <property type="entry name" value="Cysteine proteinases"/>
    <property type="match status" value="1"/>
</dbReference>
<sequence length="159" mass="17894">MKTLLVLLLLAAQPVLAFAQSGRTHLTEHIDTTNLNLKTLGEAITAQDGTDYRKATTLLNWVSNRLEWMTTDYQRRSVKEILERGGGNCYDLAQVYVEIVKAMNIKTRPIAEINLSRLNPGRQERAAQLVADKGARASVFGARHNDHRWLEVYDETTGT</sequence>
<accession>A0ABN6T8P9</accession>
<evidence type="ECO:0000256" key="1">
    <source>
        <dbReference type="SAM" id="SignalP"/>
    </source>
</evidence>
<organism evidence="3 4">
    <name type="scientific">Massilia varians</name>
    <dbReference type="NCBI Taxonomy" id="457921"/>
    <lineage>
        <taxon>Bacteria</taxon>
        <taxon>Pseudomonadati</taxon>
        <taxon>Pseudomonadota</taxon>
        <taxon>Betaproteobacteria</taxon>
        <taxon>Burkholderiales</taxon>
        <taxon>Oxalobacteraceae</taxon>
        <taxon>Telluria group</taxon>
        <taxon>Massilia</taxon>
    </lineage>
</organism>
<dbReference type="Pfam" id="PF01841">
    <property type="entry name" value="Transglut_core"/>
    <property type="match status" value="1"/>
</dbReference>
<feature type="chain" id="PRO_5045909243" description="Transglutaminase-like domain-containing protein" evidence="1">
    <location>
        <begin position="20"/>
        <end position="159"/>
    </location>
</feature>
<reference evidence="3" key="1">
    <citation type="submission" date="2022-11" db="EMBL/GenBank/DDBJ databases">
        <title>Isolation and characterization of PLA-degrading bacterium Massilia sp. from Antarctic soil.</title>
        <authorList>
            <person name="Sato K."/>
            <person name="Gomez-Fuentes C."/>
            <person name="Ahmad S.A."/>
            <person name="Zulkharnain A."/>
        </authorList>
    </citation>
    <scope>NUCLEOTIDE SEQUENCE</scope>
    <source>
        <strain evidence="3">N-3</strain>
    </source>
</reference>
<keyword evidence="1" id="KW-0732">Signal</keyword>
<dbReference type="Proteomes" id="UP001163336">
    <property type="component" value="Chromosome"/>
</dbReference>
<proteinExistence type="predicted"/>
<evidence type="ECO:0000259" key="2">
    <source>
        <dbReference type="Pfam" id="PF01841"/>
    </source>
</evidence>
<keyword evidence="4" id="KW-1185">Reference proteome</keyword>
<name>A0ABN6T8P9_9BURK</name>
<evidence type="ECO:0000313" key="4">
    <source>
        <dbReference type="Proteomes" id="UP001163336"/>
    </source>
</evidence>
<dbReference type="InterPro" id="IPR038765">
    <property type="entry name" value="Papain-like_cys_pep_sf"/>
</dbReference>
<dbReference type="RefSeq" id="WP_281913969.1">
    <property type="nucleotide sequence ID" value="NZ_AP026966.1"/>
</dbReference>
<gene>
    <name evidence="3" type="ORF">MasN3_20560</name>
</gene>
<evidence type="ECO:0000313" key="3">
    <source>
        <dbReference type="EMBL" id="BDT58562.1"/>
    </source>
</evidence>
<feature type="signal peptide" evidence="1">
    <location>
        <begin position="1"/>
        <end position="19"/>
    </location>
</feature>
<dbReference type="InterPro" id="IPR002931">
    <property type="entry name" value="Transglutaminase-like"/>
</dbReference>
<dbReference type="EMBL" id="AP026966">
    <property type="protein sequence ID" value="BDT58562.1"/>
    <property type="molecule type" value="Genomic_DNA"/>
</dbReference>
<feature type="domain" description="Transglutaminase-like" evidence="2">
    <location>
        <begin position="39"/>
        <end position="155"/>
    </location>
</feature>